<evidence type="ECO:0000256" key="4">
    <source>
        <dbReference type="ARBA" id="ARBA00022475"/>
    </source>
</evidence>
<dbReference type="InterPro" id="IPR051447">
    <property type="entry name" value="Lipoprotein-release_system"/>
</dbReference>
<keyword evidence="6 8" id="KW-1133">Transmembrane helix</keyword>
<evidence type="ECO:0000313" key="12">
    <source>
        <dbReference type="Proteomes" id="UP000609531"/>
    </source>
</evidence>
<keyword evidence="5 8" id="KW-0812">Transmembrane</keyword>
<comment type="subcellular location">
    <subcellularLocation>
        <location evidence="1">Cell membrane</location>
        <topology evidence="1">Multi-pass membrane protein</topology>
    </subcellularLocation>
</comment>
<dbReference type="GO" id="GO:0098797">
    <property type="term" value="C:plasma membrane protein complex"/>
    <property type="evidence" value="ECO:0007669"/>
    <property type="project" value="TreeGrafter"/>
</dbReference>
<accession>A0A934IDA9</accession>
<dbReference type="InterPro" id="IPR003838">
    <property type="entry name" value="ABC3_permease_C"/>
</dbReference>
<dbReference type="AlphaFoldDB" id="A0A934IDA9"/>
<dbReference type="InterPro" id="IPR025857">
    <property type="entry name" value="MacB_PCD"/>
</dbReference>
<evidence type="ECO:0000256" key="6">
    <source>
        <dbReference type="ARBA" id="ARBA00022989"/>
    </source>
</evidence>
<dbReference type="Pfam" id="PF02687">
    <property type="entry name" value="FtsX"/>
    <property type="match status" value="1"/>
</dbReference>
<evidence type="ECO:0000313" key="11">
    <source>
        <dbReference type="EMBL" id="MBJ3774439.1"/>
    </source>
</evidence>
<protein>
    <submittedName>
        <fullName evidence="11">Lipoprotein-releasing ABC transporter permease subunit</fullName>
    </submittedName>
</protein>
<organism evidence="11 12">
    <name type="scientific">Acuticoccus mangrovi</name>
    <dbReference type="NCBI Taxonomy" id="2796142"/>
    <lineage>
        <taxon>Bacteria</taxon>
        <taxon>Pseudomonadati</taxon>
        <taxon>Pseudomonadota</taxon>
        <taxon>Alphaproteobacteria</taxon>
        <taxon>Hyphomicrobiales</taxon>
        <taxon>Amorphaceae</taxon>
        <taxon>Acuticoccus</taxon>
    </lineage>
</organism>
<dbReference type="NCBIfam" id="TIGR02212">
    <property type="entry name" value="lolCE"/>
    <property type="match status" value="1"/>
</dbReference>
<feature type="domain" description="ABC3 transporter permease C-terminal" evidence="9">
    <location>
        <begin position="275"/>
        <end position="409"/>
    </location>
</feature>
<evidence type="ECO:0000256" key="7">
    <source>
        <dbReference type="ARBA" id="ARBA00023136"/>
    </source>
</evidence>
<gene>
    <name evidence="11" type="ORF">JCR33_02000</name>
</gene>
<dbReference type="PANTHER" id="PTHR30489:SF0">
    <property type="entry name" value="LIPOPROTEIN-RELEASING SYSTEM TRANSMEMBRANE PROTEIN LOLE"/>
    <property type="match status" value="1"/>
</dbReference>
<feature type="transmembrane region" description="Helical" evidence="8">
    <location>
        <begin position="382"/>
        <end position="402"/>
    </location>
</feature>
<evidence type="ECO:0000256" key="2">
    <source>
        <dbReference type="ARBA" id="ARBA00005236"/>
    </source>
</evidence>
<keyword evidence="4" id="KW-1003">Cell membrane</keyword>
<keyword evidence="11" id="KW-0449">Lipoprotein</keyword>
<comment type="similarity">
    <text evidence="2">Belongs to the ABC-4 integral membrane protein family. LolC/E subfamily.</text>
</comment>
<dbReference type="RefSeq" id="WP_198880320.1">
    <property type="nucleotide sequence ID" value="NZ_JAEKJA010000001.1"/>
</dbReference>
<dbReference type="EMBL" id="JAEKJA010000001">
    <property type="protein sequence ID" value="MBJ3774439.1"/>
    <property type="molecule type" value="Genomic_DNA"/>
</dbReference>
<evidence type="ECO:0000256" key="3">
    <source>
        <dbReference type="ARBA" id="ARBA00022448"/>
    </source>
</evidence>
<name>A0A934IDA9_9HYPH</name>
<dbReference type="Proteomes" id="UP000609531">
    <property type="component" value="Unassembled WGS sequence"/>
</dbReference>
<comment type="caution">
    <text evidence="11">The sequence shown here is derived from an EMBL/GenBank/DDBJ whole genome shotgun (WGS) entry which is preliminary data.</text>
</comment>
<feature type="transmembrane region" description="Helical" evidence="8">
    <location>
        <begin position="23"/>
        <end position="50"/>
    </location>
</feature>
<proteinExistence type="inferred from homology"/>
<keyword evidence="7 8" id="KW-0472">Membrane</keyword>
<feature type="domain" description="MacB-like periplasmic core" evidence="10">
    <location>
        <begin position="29"/>
        <end position="244"/>
    </location>
</feature>
<keyword evidence="12" id="KW-1185">Reference proteome</keyword>
<dbReference type="GO" id="GO:0042953">
    <property type="term" value="P:lipoprotein transport"/>
    <property type="evidence" value="ECO:0007669"/>
    <property type="project" value="InterPro"/>
</dbReference>
<dbReference type="Pfam" id="PF12704">
    <property type="entry name" value="MacB_PCD"/>
    <property type="match status" value="1"/>
</dbReference>
<sequence>MRPFGALEWAIALRYLRSRRREAFISVISTLSLIGIALGVATLIIVMAVMNGFRAELFNKILGVSGHVLLQPLDGPLTDYREVAKRIDAIDGVVRAIPFVEGQVLVSGPANAGGALVRGLTKEDFDRLDFVSDRLLLGSDEEFGTQKGAIIGSRLARALGVTIGDTIQLISPKGAVTPFGVTPRIDSYPVQAIFEIGMSEYDSTFIYIPLERAQLYFNQEGTVTAIEVYAEDPDDMDALRQKIIDAAERPLFIVDWRQRNQTFFSALVVERNVMFIILTLIILVAALNVVSGMTMLVKEKTRDIAILRTIGATRGSVLRVFLIVGLSIGVVGTLIGLVLGTLIALNIEAIRQGISSLLSMELFSPELYFLSRMPADMDSVETTAVVVMALLLSLLATIYPAWKAAKTDPVVSLKAE</sequence>
<evidence type="ECO:0000256" key="1">
    <source>
        <dbReference type="ARBA" id="ARBA00004651"/>
    </source>
</evidence>
<evidence type="ECO:0000256" key="8">
    <source>
        <dbReference type="SAM" id="Phobius"/>
    </source>
</evidence>
<evidence type="ECO:0000259" key="10">
    <source>
        <dbReference type="Pfam" id="PF12704"/>
    </source>
</evidence>
<feature type="transmembrane region" description="Helical" evidence="8">
    <location>
        <begin position="273"/>
        <end position="297"/>
    </location>
</feature>
<keyword evidence="3" id="KW-0813">Transport</keyword>
<feature type="transmembrane region" description="Helical" evidence="8">
    <location>
        <begin position="317"/>
        <end position="343"/>
    </location>
</feature>
<dbReference type="GO" id="GO:0044874">
    <property type="term" value="P:lipoprotein localization to outer membrane"/>
    <property type="evidence" value="ECO:0007669"/>
    <property type="project" value="TreeGrafter"/>
</dbReference>
<dbReference type="InterPro" id="IPR011925">
    <property type="entry name" value="LolCE_TM"/>
</dbReference>
<reference evidence="11" key="1">
    <citation type="submission" date="2020-12" db="EMBL/GenBank/DDBJ databases">
        <title>Bacterial taxonomy.</title>
        <authorList>
            <person name="Pan X."/>
        </authorList>
    </citation>
    <scope>NUCLEOTIDE SEQUENCE</scope>
    <source>
        <strain evidence="11">B2012</strain>
    </source>
</reference>
<dbReference type="PANTHER" id="PTHR30489">
    <property type="entry name" value="LIPOPROTEIN-RELEASING SYSTEM TRANSMEMBRANE PROTEIN LOLE"/>
    <property type="match status" value="1"/>
</dbReference>
<evidence type="ECO:0000256" key="5">
    <source>
        <dbReference type="ARBA" id="ARBA00022692"/>
    </source>
</evidence>
<evidence type="ECO:0000259" key="9">
    <source>
        <dbReference type="Pfam" id="PF02687"/>
    </source>
</evidence>